<evidence type="ECO:0000256" key="2">
    <source>
        <dbReference type="SAM" id="SignalP"/>
    </source>
</evidence>
<sequence>MTFRPLIAALVAGGLVLPALAQEPAAPPPAQEAPQPEAPKEASPPRPIRNAPSPRALEFAAYIFSAVNVCGYQLGTAEFEALLAKQNTKLADVSPRGPFGNRVMGIFTLMSNQMNLNRERSCLAVAGEYGPEGNVAKNVLLPPGTREAPPAPDSSGAKPAQP</sequence>
<comment type="caution">
    <text evidence="3">The sequence shown here is derived from an EMBL/GenBank/DDBJ whole genome shotgun (WGS) entry which is preliminary data.</text>
</comment>
<evidence type="ECO:0000313" key="4">
    <source>
        <dbReference type="Proteomes" id="UP001349262"/>
    </source>
</evidence>
<organism evidence="3 4">
    <name type="scientific">Methylobacterium radiotolerans</name>
    <dbReference type="NCBI Taxonomy" id="31998"/>
    <lineage>
        <taxon>Bacteria</taxon>
        <taxon>Pseudomonadati</taxon>
        <taxon>Pseudomonadota</taxon>
        <taxon>Alphaproteobacteria</taxon>
        <taxon>Hyphomicrobiales</taxon>
        <taxon>Methylobacteriaceae</taxon>
        <taxon>Methylobacterium</taxon>
    </lineage>
</organism>
<evidence type="ECO:0000256" key="1">
    <source>
        <dbReference type="SAM" id="MobiDB-lite"/>
    </source>
</evidence>
<dbReference type="EMBL" id="MLBY01000001">
    <property type="protein sequence ID" value="MEE7455342.1"/>
    <property type="molecule type" value="Genomic_DNA"/>
</dbReference>
<feature type="chain" id="PRO_5045609206" evidence="2">
    <location>
        <begin position="22"/>
        <end position="162"/>
    </location>
</feature>
<feature type="signal peptide" evidence="2">
    <location>
        <begin position="1"/>
        <end position="21"/>
    </location>
</feature>
<accession>A0ABU7T4V5</accession>
<dbReference type="Proteomes" id="UP001349262">
    <property type="component" value="Unassembled WGS sequence"/>
</dbReference>
<keyword evidence="2" id="KW-0732">Signal</keyword>
<keyword evidence="4" id="KW-1185">Reference proteome</keyword>
<evidence type="ECO:0000313" key="3">
    <source>
        <dbReference type="EMBL" id="MEE7455342.1"/>
    </source>
</evidence>
<proteinExistence type="predicted"/>
<reference evidence="3 4" key="1">
    <citation type="journal article" date="2012" name="Genet. Mol. Biol.">
        <title>Analysis of 16S rRNA and mxaF genes revealing insights into Methylobacterium niche-specific plant association.</title>
        <authorList>
            <person name="Dourado M.N."/>
            <person name="Andreote F.D."/>
            <person name="Dini-Andreote F."/>
            <person name="Conti R."/>
            <person name="Araujo J.M."/>
            <person name="Araujo W.L."/>
        </authorList>
    </citation>
    <scope>NUCLEOTIDE SEQUENCE [LARGE SCALE GENOMIC DNA]</scope>
    <source>
        <strain evidence="3 4">SR1.6/4</strain>
    </source>
</reference>
<gene>
    <name evidence="3" type="ORF">MRSR164_00520</name>
</gene>
<feature type="region of interest" description="Disordered" evidence="1">
    <location>
        <begin position="138"/>
        <end position="162"/>
    </location>
</feature>
<name>A0ABU7T4V5_9HYPH</name>
<feature type="region of interest" description="Disordered" evidence="1">
    <location>
        <begin position="24"/>
        <end position="51"/>
    </location>
</feature>
<protein>
    <submittedName>
        <fullName evidence="3">Uncharacterized protein</fullName>
    </submittedName>
</protein>